<dbReference type="AlphaFoldDB" id="A0A2M7W4B3"/>
<evidence type="ECO:0000313" key="4">
    <source>
        <dbReference type="Proteomes" id="UP000230137"/>
    </source>
</evidence>
<dbReference type="SUPFAM" id="SSF51366">
    <property type="entry name" value="Ribulose-phoshate binding barrel"/>
    <property type="match status" value="1"/>
</dbReference>
<dbReference type="Pfam" id="PF00834">
    <property type="entry name" value="Ribul_P_3_epim"/>
    <property type="match status" value="1"/>
</dbReference>
<evidence type="ECO:0000256" key="1">
    <source>
        <dbReference type="ARBA" id="ARBA00022723"/>
    </source>
</evidence>
<dbReference type="InterPro" id="IPR013785">
    <property type="entry name" value="Aldolase_TIM"/>
</dbReference>
<evidence type="ECO:0008006" key="5">
    <source>
        <dbReference type="Google" id="ProtNLM"/>
    </source>
</evidence>
<organism evidence="3 4">
    <name type="scientific">Candidatus Berkelbacteria bacterium CG_4_10_14_0_2_um_filter_35_9_33_12</name>
    <dbReference type="NCBI Taxonomy" id="1974499"/>
    <lineage>
        <taxon>Bacteria</taxon>
        <taxon>Candidatus Berkelbacteria</taxon>
    </lineage>
</organism>
<reference evidence="4" key="1">
    <citation type="submission" date="2017-09" db="EMBL/GenBank/DDBJ databases">
        <title>Depth-based differentiation of microbial function through sediment-hosted aquifers and enrichment of novel symbionts in the deep terrestrial subsurface.</title>
        <authorList>
            <person name="Probst A.J."/>
            <person name="Ladd B."/>
            <person name="Jarett J.K."/>
            <person name="Geller-Mcgrath D.E."/>
            <person name="Sieber C.M.K."/>
            <person name="Emerson J.B."/>
            <person name="Anantharaman K."/>
            <person name="Thomas B.C."/>
            <person name="Malmstrom R."/>
            <person name="Stieglmeier M."/>
            <person name="Klingl A."/>
            <person name="Woyke T."/>
            <person name="Ryan C.M."/>
            <person name="Banfield J.F."/>
        </authorList>
    </citation>
    <scope>NUCLEOTIDE SEQUENCE [LARGE SCALE GENOMIC DNA]</scope>
</reference>
<proteinExistence type="predicted"/>
<keyword evidence="1" id="KW-0479">Metal-binding</keyword>
<sequence>MKIIPAILANDINRFKKYLQICVDLGVDEIQIDIADGKFVNNTTVSISEIMQELKNFKFKLQFHLMVKDVTQHLEELKQINFEIIYIHFEALDKNYDFSNKKIGLAINPETQIEKIEKYLKYINSVLIMTVEPGFYGGKFLTENLEKIKDLKKLNFNGTIGIDGGINNETFKKAIKYQPDFVCSGSYLLNDENPKEIFDEYRKIISKS</sequence>
<name>A0A2M7W4B3_9BACT</name>
<dbReference type="InterPro" id="IPR000056">
    <property type="entry name" value="Ribul_P_3_epim-like"/>
</dbReference>
<dbReference type="NCBIfam" id="NF004076">
    <property type="entry name" value="PRK05581.1-4"/>
    <property type="match status" value="1"/>
</dbReference>
<keyword evidence="2" id="KW-0413">Isomerase</keyword>
<evidence type="ECO:0000256" key="2">
    <source>
        <dbReference type="ARBA" id="ARBA00023235"/>
    </source>
</evidence>
<evidence type="ECO:0000313" key="3">
    <source>
        <dbReference type="EMBL" id="PJA20496.1"/>
    </source>
</evidence>
<gene>
    <name evidence="3" type="ORF">COX60_01390</name>
</gene>
<dbReference type="InterPro" id="IPR011060">
    <property type="entry name" value="RibuloseP-bd_barrel"/>
</dbReference>
<dbReference type="GO" id="GO:0046872">
    <property type="term" value="F:metal ion binding"/>
    <property type="evidence" value="ECO:0007669"/>
    <property type="project" value="UniProtKB-KW"/>
</dbReference>
<comment type="caution">
    <text evidence="3">The sequence shown here is derived from an EMBL/GenBank/DDBJ whole genome shotgun (WGS) entry which is preliminary data.</text>
</comment>
<dbReference type="CDD" id="cd00429">
    <property type="entry name" value="RPE"/>
    <property type="match status" value="1"/>
</dbReference>
<dbReference type="Gene3D" id="3.20.20.70">
    <property type="entry name" value="Aldolase class I"/>
    <property type="match status" value="1"/>
</dbReference>
<protein>
    <recommendedName>
        <fullName evidence="5">Ribulose-phosphate 3-epimerase</fullName>
    </recommendedName>
</protein>
<accession>A0A2M7W4B3</accession>
<dbReference type="EMBL" id="PFQF01000026">
    <property type="protein sequence ID" value="PJA20496.1"/>
    <property type="molecule type" value="Genomic_DNA"/>
</dbReference>
<dbReference type="Proteomes" id="UP000230137">
    <property type="component" value="Unassembled WGS sequence"/>
</dbReference>
<dbReference type="GO" id="GO:0016857">
    <property type="term" value="F:racemase and epimerase activity, acting on carbohydrates and derivatives"/>
    <property type="evidence" value="ECO:0007669"/>
    <property type="project" value="InterPro"/>
</dbReference>
<dbReference type="GO" id="GO:0005975">
    <property type="term" value="P:carbohydrate metabolic process"/>
    <property type="evidence" value="ECO:0007669"/>
    <property type="project" value="InterPro"/>
</dbReference>
<dbReference type="PANTHER" id="PTHR11749">
    <property type="entry name" value="RIBULOSE-5-PHOSPHATE-3-EPIMERASE"/>
    <property type="match status" value="1"/>
</dbReference>